<dbReference type="GO" id="GO:0042273">
    <property type="term" value="P:ribosomal large subunit biogenesis"/>
    <property type="evidence" value="ECO:0007669"/>
    <property type="project" value="TreeGrafter"/>
</dbReference>
<evidence type="ECO:0000256" key="1">
    <source>
        <dbReference type="ARBA" id="ARBA00004123"/>
    </source>
</evidence>
<name>A0A5J5ES31_9PEZI</name>
<feature type="region of interest" description="Disordered" evidence="4">
    <location>
        <begin position="700"/>
        <end position="747"/>
    </location>
</feature>
<keyword evidence="6" id="KW-1185">Reference proteome</keyword>
<dbReference type="PANTHER" id="PTHR12687">
    <property type="entry name" value="NUCLEOLAR COMPLEX 2 AND RAD4-RELATED"/>
    <property type="match status" value="1"/>
</dbReference>
<organism evidence="5 6">
    <name type="scientific">Sphaerosporella brunnea</name>
    <dbReference type="NCBI Taxonomy" id="1250544"/>
    <lineage>
        <taxon>Eukaryota</taxon>
        <taxon>Fungi</taxon>
        <taxon>Dikarya</taxon>
        <taxon>Ascomycota</taxon>
        <taxon>Pezizomycotina</taxon>
        <taxon>Pezizomycetes</taxon>
        <taxon>Pezizales</taxon>
        <taxon>Pyronemataceae</taxon>
        <taxon>Sphaerosporella</taxon>
    </lineage>
</organism>
<dbReference type="GO" id="GO:0030691">
    <property type="term" value="C:Noc2p-Noc3p complex"/>
    <property type="evidence" value="ECO:0007669"/>
    <property type="project" value="TreeGrafter"/>
</dbReference>
<feature type="compositionally biased region" description="Basic and acidic residues" evidence="4">
    <location>
        <begin position="700"/>
        <end position="713"/>
    </location>
</feature>
<feature type="region of interest" description="Disordered" evidence="4">
    <location>
        <begin position="171"/>
        <end position="200"/>
    </location>
</feature>
<sequence length="747" mass="84979">MGRVKKSTRKFESKHLTRTLDDRKAKKKVKQAFILREKKKAKRQANCEDDDDDDQEGEQPKAKKQKPDGPQIFEDMSVEQFFAGGFEVPEDKTKTAGKRKRGEVEKKKKPAPQGEDEDMVDAAEEESDDEVAQHKDTLSGLAEQDPEFYKYLKENDPELLDFSMAERDDLSSIDELSEGEEEAAGKKKKKKGRGAGESDEVTMADVKKWKDALVEKKSLRSLRQVVLAFRAAAHVNDIESGGPTGFKYTITNPDVYHELLVLALKHFPEVLQHHLPIKESASGKMRVSTDTKKYRTLTPLLKSHSQSLIHLLPLLTDAATQKLLLNSTLELVPYFLSFRKFLKTFLKTVVELWSTHSVDEATRITAFLVVRKSAVVGDEGIKEMCLKALYAGFVKASRQTSAHTIQGINLMKNSAAEIVGLPGMDKLGYRAGFGYIRQLAVHLRNSITNNSKESYKTVYNWQYVHSLDFWSRVLAMHCDGLKEAQEGKESPLRPLIYPLVQVTLGAIRLIPTASYFPLRFFLIRSLLRLSLATGAYIPLASLIFEVLSSAEIKKKPHPSTIKPLDFSVTIHVPKSYLRTRVYQDGLAEQVVELFSEFYVLYSKSIAFPELAIPTIVLIKRFIKKSKNAKFNAALHLLVTKLEANSKFIQEKRQSIDFAPGRKTQVEMFLKDMEWETTPLGAYVVSQRKVRGEKRRMLEEALKEENEKREKEKADESDDVMMSDDGEESEMDEDDYNDEEEEEEDDEE</sequence>
<dbReference type="InterPro" id="IPR005343">
    <property type="entry name" value="Noc2"/>
</dbReference>
<accession>A0A5J5ES31</accession>
<evidence type="ECO:0000256" key="4">
    <source>
        <dbReference type="SAM" id="MobiDB-lite"/>
    </source>
</evidence>
<dbReference type="FunCoup" id="A0A5J5ES31">
    <property type="interactions" value="1066"/>
</dbReference>
<feature type="compositionally biased region" description="Acidic residues" evidence="4">
    <location>
        <begin position="47"/>
        <end position="57"/>
    </location>
</feature>
<dbReference type="AlphaFoldDB" id="A0A5J5ES31"/>
<proteinExistence type="inferred from homology"/>
<comment type="caution">
    <text evidence="5">The sequence shown here is derived from an EMBL/GenBank/DDBJ whole genome shotgun (WGS) entry which is preliminary data.</text>
</comment>
<feature type="compositionally biased region" description="Acidic residues" evidence="4">
    <location>
        <begin position="171"/>
        <end position="182"/>
    </location>
</feature>
<feature type="compositionally biased region" description="Basic and acidic residues" evidence="4">
    <location>
        <begin position="58"/>
        <end position="67"/>
    </location>
</feature>
<evidence type="ECO:0000313" key="5">
    <source>
        <dbReference type="EMBL" id="KAA8902084.1"/>
    </source>
</evidence>
<dbReference type="PANTHER" id="PTHR12687:SF4">
    <property type="entry name" value="NUCLEOLAR COMPLEX PROTEIN 2 HOMOLOG"/>
    <property type="match status" value="1"/>
</dbReference>
<feature type="compositionally biased region" description="Acidic residues" evidence="4">
    <location>
        <begin position="114"/>
        <end position="130"/>
    </location>
</feature>
<dbReference type="Pfam" id="PF03715">
    <property type="entry name" value="Noc2"/>
    <property type="match status" value="1"/>
</dbReference>
<evidence type="ECO:0000256" key="2">
    <source>
        <dbReference type="ARBA" id="ARBA00005907"/>
    </source>
</evidence>
<feature type="region of interest" description="Disordered" evidence="4">
    <location>
        <begin position="1"/>
        <end position="143"/>
    </location>
</feature>
<dbReference type="OrthoDB" id="10266662at2759"/>
<dbReference type="Proteomes" id="UP000326924">
    <property type="component" value="Unassembled WGS sequence"/>
</dbReference>
<protein>
    <submittedName>
        <fullName evidence="5">Noc2p family-domain-containing protein</fullName>
    </submittedName>
</protein>
<dbReference type="GO" id="GO:0030690">
    <property type="term" value="C:Noc1p-Noc2p complex"/>
    <property type="evidence" value="ECO:0007669"/>
    <property type="project" value="TreeGrafter"/>
</dbReference>
<dbReference type="GO" id="GO:0005730">
    <property type="term" value="C:nucleolus"/>
    <property type="evidence" value="ECO:0007669"/>
    <property type="project" value="TreeGrafter"/>
</dbReference>
<dbReference type="InParanoid" id="A0A5J5ES31"/>
<dbReference type="EMBL" id="VXIS01000136">
    <property type="protein sequence ID" value="KAA8902084.1"/>
    <property type="molecule type" value="Genomic_DNA"/>
</dbReference>
<gene>
    <name evidence="5" type="ORF">FN846DRAFT_955844</name>
</gene>
<comment type="subcellular location">
    <subcellularLocation>
        <location evidence="1">Nucleus</location>
    </subcellularLocation>
</comment>
<evidence type="ECO:0000256" key="3">
    <source>
        <dbReference type="ARBA" id="ARBA00023242"/>
    </source>
</evidence>
<feature type="compositionally biased region" description="Basic and acidic residues" evidence="4">
    <location>
        <begin position="9"/>
        <end position="24"/>
    </location>
</feature>
<keyword evidence="3" id="KW-0539">Nucleus</keyword>
<dbReference type="GO" id="GO:0005654">
    <property type="term" value="C:nucleoplasm"/>
    <property type="evidence" value="ECO:0007669"/>
    <property type="project" value="TreeGrafter"/>
</dbReference>
<feature type="compositionally biased region" description="Acidic residues" evidence="4">
    <location>
        <begin position="714"/>
        <end position="747"/>
    </location>
</feature>
<reference evidence="5 6" key="1">
    <citation type="submission" date="2019-09" db="EMBL/GenBank/DDBJ databases">
        <title>Draft genome of the ectomycorrhizal ascomycete Sphaerosporella brunnea.</title>
        <authorList>
            <consortium name="DOE Joint Genome Institute"/>
            <person name="Benucci G.M."/>
            <person name="Marozzi G."/>
            <person name="Antonielli L."/>
            <person name="Sanchez S."/>
            <person name="Marco P."/>
            <person name="Wang X."/>
            <person name="Falini L.B."/>
            <person name="Barry K."/>
            <person name="Haridas S."/>
            <person name="Lipzen A."/>
            <person name="Labutti K."/>
            <person name="Grigoriev I.V."/>
            <person name="Murat C."/>
            <person name="Martin F."/>
            <person name="Albertini E."/>
            <person name="Donnini D."/>
            <person name="Bonito G."/>
        </authorList>
    </citation>
    <scope>NUCLEOTIDE SEQUENCE [LARGE SCALE GENOMIC DNA]</scope>
    <source>
        <strain evidence="5 6">Sb_GMNB300</strain>
    </source>
</reference>
<evidence type="ECO:0000313" key="6">
    <source>
        <dbReference type="Proteomes" id="UP000326924"/>
    </source>
</evidence>
<comment type="similarity">
    <text evidence="2">Belongs to the NOC2 family.</text>
</comment>